<keyword evidence="3" id="KW-1185">Reference proteome</keyword>
<gene>
    <name evidence="2" type="ORF">BWD09_10360</name>
</gene>
<organism evidence="2 3">
    <name type="scientific">Neisseria dentiae</name>
    <dbReference type="NCBI Taxonomy" id="194197"/>
    <lineage>
        <taxon>Bacteria</taxon>
        <taxon>Pseudomonadati</taxon>
        <taxon>Pseudomonadota</taxon>
        <taxon>Betaproteobacteria</taxon>
        <taxon>Neisseriales</taxon>
        <taxon>Neisseriaceae</taxon>
        <taxon>Neisseria</taxon>
    </lineage>
</organism>
<keyword evidence="1" id="KW-0812">Transmembrane</keyword>
<dbReference type="EMBL" id="MTBO01000034">
    <property type="protein sequence ID" value="OSI14496.1"/>
    <property type="molecule type" value="Genomic_DNA"/>
</dbReference>
<evidence type="ECO:0000313" key="3">
    <source>
        <dbReference type="Proteomes" id="UP000193118"/>
    </source>
</evidence>
<feature type="transmembrane region" description="Helical" evidence="1">
    <location>
        <begin position="78"/>
        <end position="95"/>
    </location>
</feature>
<comment type="caution">
    <text evidence="2">The sequence shown here is derived from an EMBL/GenBank/DDBJ whole genome shotgun (WGS) entry which is preliminary data.</text>
</comment>
<evidence type="ECO:0000256" key="1">
    <source>
        <dbReference type="SAM" id="Phobius"/>
    </source>
</evidence>
<dbReference type="Proteomes" id="UP000193118">
    <property type="component" value="Unassembled WGS sequence"/>
</dbReference>
<feature type="transmembrane region" description="Helical" evidence="1">
    <location>
        <begin position="207"/>
        <end position="227"/>
    </location>
</feature>
<sequence length="260" mass="29979">MGTFLRYELTSSQLEVLKWIAVVTMTLDHVGVFFLDGNILFTPFRIIGRMAFPIFAFLVAYHLYYYSLNKMSNYIKRMFWFAVISQVAFIFAYGVKGFPILLNILFQFLAFSVLIYCIRSANNMKQAQDKQHKWRWLGIFTGLFLIFIISSAAEYGLGGIILCSTCYAYFYLAESFKKIGKIIGALLILLSSIAVNFGIVFYGANAFWSMLVTLVFTVVVLVFMPSVKLKIQIKRMPKYFFYIYYPVHLILLSMSAKVIN</sequence>
<dbReference type="GeneID" id="94581042"/>
<protein>
    <recommendedName>
        <fullName evidence="4">Conjugal transfer protein TraX</fullName>
    </recommendedName>
</protein>
<feature type="transmembrane region" description="Helical" evidence="1">
    <location>
        <begin position="101"/>
        <end position="121"/>
    </location>
</feature>
<name>A0A1X3D3W6_9NEIS</name>
<feature type="transmembrane region" description="Helical" evidence="1">
    <location>
        <begin position="239"/>
        <end position="259"/>
    </location>
</feature>
<feature type="transmembrane region" description="Helical" evidence="1">
    <location>
        <begin position="133"/>
        <end position="149"/>
    </location>
</feature>
<dbReference type="OrthoDB" id="9781069at2"/>
<feature type="transmembrane region" description="Helical" evidence="1">
    <location>
        <begin position="16"/>
        <end position="34"/>
    </location>
</feature>
<reference evidence="3" key="1">
    <citation type="submission" date="2017-01" db="EMBL/GenBank/DDBJ databases">
        <authorList>
            <person name="Wolfgang W.J."/>
            <person name="Cole J."/>
            <person name="Wroblewski D."/>
            <person name="Mcginnis J."/>
            <person name="Musser K.A."/>
        </authorList>
    </citation>
    <scope>NUCLEOTIDE SEQUENCE [LARGE SCALE GENOMIC DNA]</scope>
    <source>
        <strain evidence="3">DSM 19151</strain>
    </source>
</reference>
<dbReference type="STRING" id="194197.BWD09_10360"/>
<feature type="transmembrane region" description="Helical" evidence="1">
    <location>
        <begin position="46"/>
        <end position="66"/>
    </location>
</feature>
<dbReference type="RefSeq" id="WP_085366744.1">
    <property type="nucleotide sequence ID" value="NZ_CAUJPZ010000046.1"/>
</dbReference>
<evidence type="ECO:0008006" key="4">
    <source>
        <dbReference type="Google" id="ProtNLM"/>
    </source>
</evidence>
<keyword evidence="1" id="KW-0472">Membrane</keyword>
<dbReference type="InterPro" id="IPR008875">
    <property type="entry name" value="TraX"/>
</dbReference>
<dbReference type="Pfam" id="PF05857">
    <property type="entry name" value="TraX"/>
    <property type="match status" value="1"/>
</dbReference>
<keyword evidence="1" id="KW-1133">Transmembrane helix</keyword>
<feature type="transmembrane region" description="Helical" evidence="1">
    <location>
        <begin position="179"/>
        <end position="201"/>
    </location>
</feature>
<dbReference type="AlphaFoldDB" id="A0A1X3D3W6"/>
<evidence type="ECO:0000313" key="2">
    <source>
        <dbReference type="EMBL" id="OSI14496.1"/>
    </source>
</evidence>
<proteinExistence type="predicted"/>
<feature type="transmembrane region" description="Helical" evidence="1">
    <location>
        <begin position="155"/>
        <end position="172"/>
    </location>
</feature>
<accession>A0A1X3D3W6</accession>